<dbReference type="PROSITE" id="PS00107">
    <property type="entry name" value="PROTEIN_KINASE_ATP"/>
    <property type="match status" value="1"/>
</dbReference>
<evidence type="ECO:0000256" key="8">
    <source>
        <dbReference type="SAM" id="MobiDB-lite"/>
    </source>
</evidence>
<dbReference type="InterPro" id="IPR017441">
    <property type="entry name" value="Protein_kinase_ATP_BS"/>
</dbReference>
<keyword evidence="4 7" id="KW-0547">Nucleotide-binding</keyword>
<dbReference type="PROSITE" id="PS50011">
    <property type="entry name" value="PROTEIN_KINASE_DOM"/>
    <property type="match status" value="1"/>
</dbReference>
<dbReference type="Proteomes" id="UP001268542">
    <property type="component" value="Unassembled WGS sequence"/>
</dbReference>
<sequence length="685" mass="70592">MVQHEGRRSLGSRYELLERLGSGAMGEVWRAVDRTTGAPVAAKLLREAYSYDTEIVTRFVRERSILLNLRHPRIVQVRDLVVEGDQLGIVMDLVEGRDLRAHLKEVRTVPAAEAVAVTCEVLDAIAAAHAAGVLHRDIKPDNVLLVGGVPGDGTGVRLSDFGIARLAHDSTVQSTGLIGTPGYMPPELFQYGRFSQASDVYAVGILLYELLGGRTPFAGKGTVHTIGNRHVTVDPPRLPVHPLLWTVIAIMLAKDPSTRLSAAATAQALRDLPVEAFDAPALPPQGEPESWDTAQRTVVRPHAASPAVGGAGDAVAPGGTEPKPFAAPFAAYAPEAPRETPPVPAPPPAASTEPSAAPSPEAAPGGRHALPARAGTDPAPTDPARRRLWIAAAVAAVAAVVIAVSAFALLPGGSDDPDPTAAVSELRADLPLQRVGTPPTTSPSGLVVSRSAVYDPAATRVDVDLAVTPPTATGAAATAGVAVSVLVFLPGSAEEPGTCPSDVTWEGATAQRVSANSSGVQQACGWSVSVPSQSRTVQVTAGVVVDLGTTDAALESWEDASEQLLAAAVADTTNTNLVFPAQRVEGVALLVQPTTLGQQQRAGVTVQAEHPGGSTAIFSSGAQASPELLQLTGGTLPRLDACDALEVTAGQALYARFASTGCDVVAEVGRFAAPPVRVTITGLSS</sequence>
<keyword evidence="9" id="KW-1133">Transmembrane helix</keyword>
<keyword evidence="9" id="KW-0812">Transmembrane</keyword>
<dbReference type="SMART" id="SM00220">
    <property type="entry name" value="S_TKc"/>
    <property type="match status" value="1"/>
</dbReference>
<organism evidence="11 12">
    <name type="scientific">Nocardioides imazamoxiresistens</name>
    <dbReference type="NCBI Taxonomy" id="3231893"/>
    <lineage>
        <taxon>Bacteria</taxon>
        <taxon>Bacillati</taxon>
        <taxon>Actinomycetota</taxon>
        <taxon>Actinomycetes</taxon>
        <taxon>Propionibacteriales</taxon>
        <taxon>Nocardioidaceae</taxon>
        <taxon>Nocardioides</taxon>
    </lineage>
</organism>
<evidence type="ECO:0000313" key="11">
    <source>
        <dbReference type="EMBL" id="MDT9594380.1"/>
    </source>
</evidence>
<proteinExistence type="inferred from homology"/>
<keyword evidence="12" id="KW-1185">Reference proteome</keyword>
<evidence type="ECO:0000256" key="3">
    <source>
        <dbReference type="ARBA" id="ARBA00022679"/>
    </source>
</evidence>
<feature type="compositionally biased region" description="Low complexity" evidence="8">
    <location>
        <begin position="350"/>
        <end position="364"/>
    </location>
</feature>
<evidence type="ECO:0000256" key="1">
    <source>
        <dbReference type="ARBA" id="ARBA00010886"/>
    </source>
</evidence>
<dbReference type="InterPro" id="IPR050660">
    <property type="entry name" value="NEK_Ser/Thr_kinase"/>
</dbReference>
<comment type="similarity">
    <text evidence="1">Belongs to the protein kinase superfamily. NEK Ser/Thr protein kinase family. NIMA subfamily.</text>
</comment>
<gene>
    <name evidence="11" type="ORF">RDV89_14950</name>
</gene>
<dbReference type="RefSeq" id="WP_315734088.1">
    <property type="nucleotide sequence ID" value="NZ_JAVYII010000006.1"/>
</dbReference>
<accession>A0ABU3PYN4</accession>
<feature type="compositionally biased region" description="Pro residues" evidence="8">
    <location>
        <begin position="339"/>
        <end position="349"/>
    </location>
</feature>
<feature type="region of interest" description="Disordered" evidence="8">
    <location>
        <begin position="303"/>
        <end position="322"/>
    </location>
</feature>
<keyword evidence="5 11" id="KW-0418">Kinase</keyword>
<evidence type="ECO:0000256" key="9">
    <source>
        <dbReference type="SAM" id="Phobius"/>
    </source>
</evidence>
<evidence type="ECO:0000256" key="5">
    <source>
        <dbReference type="ARBA" id="ARBA00022777"/>
    </source>
</evidence>
<dbReference type="PANTHER" id="PTHR43671">
    <property type="entry name" value="SERINE/THREONINE-PROTEIN KINASE NEK"/>
    <property type="match status" value="1"/>
</dbReference>
<evidence type="ECO:0000256" key="7">
    <source>
        <dbReference type="PROSITE-ProRule" id="PRU10141"/>
    </source>
</evidence>
<name>A0ABU3PYN4_9ACTN</name>
<comment type="caution">
    <text evidence="11">The sequence shown here is derived from an EMBL/GenBank/DDBJ whole genome shotgun (WGS) entry which is preliminary data.</text>
</comment>
<evidence type="ECO:0000256" key="6">
    <source>
        <dbReference type="ARBA" id="ARBA00022840"/>
    </source>
</evidence>
<evidence type="ECO:0000256" key="4">
    <source>
        <dbReference type="ARBA" id="ARBA00022741"/>
    </source>
</evidence>
<dbReference type="InterPro" id="IPR008271">
    <property type="entry name" value="Ser/Thr_kinase_AS"/>
</dbReference>
<dbReference type="Pfam" id="PF00069">
    <property type="entry name" value="Pkinase"/>
    <property type="match status" value="1"/>
</dbReference>
<feature type="binding site" evidence="7">
    <location>
        <position position="43"/>
    </location>
    <ligand>
        <name>ATP</name>
        <dbReference type="ChEBI" id="CHEBI:30616"/>
    </ligand>
</feature>
<evidence type="ECO:0000259" key="10">
    <source>
        <dbReference type="PROSITE" id="PS50011"/>
    </source>
</evidence>
<dbReference type="PROSITE" id="PS00108">
    <property type="entry name" value="PROTEIN_KINASE_ST"/>
    <property type="match status" value="1"/>
</dbReference>
<keyword evidence="9" id="KW-0472">Membrane</keyword>
<dbReference type="InterPro" id="IPR011009">
    <property type="entry name" value="Kinase-like_dom_sf"/>
</dbReference>
<dbReference type="Gene3D" id="3.30.200.20">
    <property type="entry name" value="Phosphorylase Kinase, domain 1"/>
    <property type="match status" value="1"/>
</dbReference>
<dbReference type="EMBL" id="JAVYII010000006">
    <property type="protein sequence ID" value="MDT9594380.1"/>
    <property type="molecule type" value="Genomic_DNA"/>
</dbReference>
<feature type="transmembrane region" description="Helical" evidence="9">
    <location>
        <begin position="388"/>
        <end position="410"/>
    </location>
</feature>
<dbReference type="Gene3D" id="1.10.510.10">
    <property type="entry name" value="Transferase(Phosphotransferase) domain 1"/>
    <property type="match status" value="1"/>
</dbReference>
<keyword evidence="6 7" id="KW-0067">ATP-binding</keyword>
<keyword evidence="3" id="KW-0808">Transferase</keyword>
<dbReference type="GO" id="GO:0016301">
    <property type="term" value="F:kinase activity"/>
    <property type="evidence" value="ECO:0007669"/>
    <property type="project" value="UniProtKB-KW"/>
</dbReference>
<dbReference type="InterPro" id="IPR000719">
    <property type="entry name" value="Prot_kinase_dom"/>
</dbReference>
<feature type="domain" description="Protein kinase" evidence="10">
    <location>
        <begin position="14"/>
        <end position="282"/>
    </location>
</feature>
<dbReference type="CDD" id="cd14014">
    <property type="entry name" value="STKc_PknB_like"/>
    <property type="match status" value="1"/>
</dbReference>
<feature type="region of interest" description="Disordered" evidence="8">
    <location>
        <begin position="335"/>
        <end position="381"/>
    </location>
</feature>
<evidence type="ECO:0000313" key="12">
    <source>
        <dbReference type="Proteomes" id="UP001268542"/>
    </source>
</evidence>
<dbReference type="SUPFAM" id="SSF56112">
    <property type="entry name" value="Protein kinase-like (PK-like)"/>
    <property type="match status" value="1"/>
</dbReference>
<dbReference type="PANTHER" id="PTHR43671:SF13">
    <property type="entry name" value="SERINE_THREONINE-PROTEIN KINASE NEK2"/>
    <property type="match status" value="1"/>
</dbReference>
<protein>
    <recommendedName>
        <fullName evidence="2">non-specific serine/threonine protein kinase</fullName>
        <ecNumber evidence="2">2.7.11.1</ecNumber>
    </recommendedName>
</protein>
<reference evidence="11 12" key="1">
    <citation type="submission" date="2023-08" db="EMBL/GenBank/DDBJ databases">
        <title>Nocardioides seae sp. nov., a bacterium isolated from a soil.</title>
        <authorList>
            <person name="Wang X."/>
        </authorList>
    </citation>
    <scope>NUCLEOTIDE SEQUENCE [LARGE SCALE GENOMIC DNA]</scope>
    <source>
        <strain evidence="11 12">YZH12</strain>
    </source>
</reference>
<dbReference type="EC" id="2.7.11.1" evidence="2"/>
<evidence type="ECO:0000256" key="2">
    <source>
        <dbReference type="ARBA" id="ARBA00012513"/>
    </source>
</evidence>